<gene>
    <name evidence="1" type="ORF">G1359_22575</name>
</gene>
<proteinExistence type="predicted"/>
<organism evidence="1">
    <name type="scientific">Salmonella enterica</name>
    <name type="common">Salmonella choleraesuis</name>
    <dbReference type="NCBI Taxonomy" id="28901"/>
    <lineage>
        <taxon>Bacteria</taxon>
        <taxon>Pseudomonadati</taxon>
        <taxon>Pseudomonadota</taxon>
        <taxon>Gammaproteobacteria</taxon>
        <taxon>Enterobacterales</taxon>
        <taxon>Enterobacteriaceae</taxon>
        <taxon>Salmonella</taxon>
    </lineage>
</organism>
<sequence length="81" mass="9244">MEDLINPARLAIIASTFKLMSIQKKFGSELMILACQYIKGQDSFPRQRRYLKFLALRRFLLPSRMTVGGMEATTDATDSQL</sequence>
<reference evidence="1" key="1">
    <citation type="journal article" date="2018" name="Genome Biol.">
        <title>SKESA: strategic k-mer extension for scrupulous assemblies.</title>
        <authorList>
            <person name="Souvorov A."/>
            <person name="Agarwala R."/>
            <person name="Lipman D.J."/>
        </authorList>
    </citation>
    <scope>NUCLEOTIDE SEQUENCE</scope>
    <source>
        <strain evidence="1">R17.5434</strain>
    </source>
</reference>
<protein>
    <submittedName>
        <fullName evidence="1">Uncharacterized protein</fullName>
    </submittedName>
</protein>
<accession>A0A722H1J0</accession>
<comment type="caution">
    <text evidence="1">The sequence shown here is derived from an EMBL/GenBank/DDBJ whole genome shotgun (WGS) entry which is preliminary data.</text>
</comment>
<evidence type="ECO:0000313" key="1">
    <source>
        <dbReference type="EMBL" id="HAD8956088.1"/>
    </source>
</evidence>
<dbReference type="EMBL" id="DAAQEJ010000029">
    <property type="protein sequence ID" value="HAD8956088.1"/>
    <property type="molecule type" value="Genomic_DNA"/>
</dbReference>
<dbReference type="AlphaFoldDB" id="A0A722H1J0"/>
<name>A0A722H1J0_SALER</name>
<reference evidence="1" key="2">
    <citation type="submission" date="2019-01" db="EMBL/GenBank/DDBJ databases">
        <authorList>
            <consortium name="NCBI Pathogen Detection Project"/>
        </authorList>
    </citation>
    <scope>NUCLEOTIDE SEQUENCE</scope>
    <source>
        <strain evidence="1">R17.5434</strain>
    </source>
</reference>